<dbReference type="eggNOG" id="ENOG502SWJM">
    <property type="taxonomic scope" value="Eukaryota"/>
</dbReference>
<dbReference type="VEuPathDB" id="FungiDB:TSTA_101080"/>
<keyword evidence="2" id="KW-0472">Membrane</keyword>
<dbReference type="HOGENOM" id="CLU_157388_0_0_1"/>
<dbReference type="RefSeq" id="XP_002486106.1">
    <property type="nucleotide sequence ID" value="XM_002486061.1"/>
</dbReference>
<organism evidence="3 4">
    <name type="scientific">Talaromyces stipitatus (strain ATCC 10500 / CBS 375.48 / QM 6759 / NRRL 1006)</name>
    <name type="common">Penicillium stipitatum</name>
    <dbReference type="NCBI Taxonomy" id="441959"/>
    <lineage>
        <taxon>Eukaryota</taxon>
        <taxon>Fungi</taxon>
        <taxon>Dikarya</taxon>
        <taxon>Ascomycota</taxon>
        <taxon>Pezizomycotina</taxon>
        <taxon>Eurotiomycetes</taxon>
        <taxon>Eurotiomycetidae</taxon>
        <taxon>Eurotiales</taxon>
        <taxon>Trichocomaceae</taxon>
        <taxon>Talaromyces</taxon>
        <taxon>Talaromyces sect. Talaromyces</taxon>
    </lineage>
</organism>
<accession>B8MMV2</accession>
<evidence type="ECO:0000313" key="4">
    <source>
        <dbReference type="Proteomes" id="UP000001745"/>
    </source>
</evidence>
<evidence type="ECO:0000313" key="3">
    <source>
        <dbReference type="EMBL" id="EED13868.1"/>
    </source>
</evidence>
<dbReference type="GeneID" id="8101796"/>
<dbReference type="InParanoid" id="B8MMV2"/>
<keyword evidence="2" id="KW-0812">Transmembrane</keyword>
<feature type="transmembrane region" description="Helical" evidence="2">
    <location>
        <begin position="27"/>
        <end position="48"/>
    </location>
</feature>
<dbReference type="EMBL" id="EQ962658">
    <property type="protein sequence ID" value="EED13868.1"/>
    <property type="molecule type" value="Genomic_DNA"/>
</dbReference>
<evidence type="ECO:0000256" key="2">
    <source>
        <dbReference type="SAM" id="Phobius"/>
    </source>
</evidence>
<name>B8MMV2_TALSN</name>
<evidence type="ECO:0000256" key="1">
    <source>
        <dbReference type="SAM" id="MobiDB-lite"/>
    </source>
</evidence>
<dbReference type="OMA" id="SGNRHNA"/>
<reference evidence="4" key="1">
    <citation type="journal article" date="2015" name="Genome Announc.">
        <title>Genome sequence of the AIDS-associated pathogen Penicillium marneffei (ATCC18224) and its near taxonomic relative Talaromyces stipitatus (ATCC10500).</title>
        <authorList>
            <person name="Nierman W.C."/>
            <person name="Fedorova-Abrams N.D."/>
            <person name="Andrianopoulos A."/>
        </authorList>
    </citation>
    <scope>NUCLEOTIDE SEQUENCE [LARGE SCALE GENOMIC DNA]</scope>
    <source>
        <strain evidence="4">ATCC 10500 / CBS 375.48 / QM 6759 / NRRL 1006</strain>
    </source>
</reference>
<keyword evidence="2" id="KW-1133">Transmembrane helix</keyword>
<dbReference type="Proteomes" id="UP000001745">
    <property type="component" value="Unassembled WGS sequence"/>
</dbReference>
<dbReference type="OrthoDB" id="2121326at2759"/>
<gene>
    <name evidence="3" type="ORF">TSTA_101080</name>
</gene>
<keyword evidence="4" id="KW-1185">Reference proteome</keyword>
<sequence>MSDSTKPKTPFISSGHMLQKPPLSTRIVRWIDSIYMFFGLYLVTLFALDSYAAADKSQFNIASSRNHPWTKPRWGGSTDRRNNGWFSGGGGGGSGGRPDDDGSGFGARRVHRLNDYQSPVYRTGCCRE</sequence>
<proteinExistence type="predicted"/>
<dbReference type="PhylomeDB" id="B8MMV2"/>
<protein>
    <submittedName>
        <fullName evidence="3">Uncharacterized protein</fullName>
    </submittedName>
</protein>
<feature type="compositionally biased region" description="Gly residues" evidence="1">
    <location>
        <begin position="86"/>
        <end position="96"/>
    </location>
</feature>
<dbReference type="AlphaFoldDB" id="B8MMV2"/>
<feature type="region of interest" description="Disordered" evidence="1">
    <location>
        <begin position="70"/>
        <end position="108"/>
    </location>
</feature>
<dbReference type="STRING" id="441959.B8MMV2"/>